<protein>
    <submittedName>
        <fullName evidence="1">Uncharacterized protein</fullName>
    </submittedName>
</protein>
<keyword evidence="2" id="KW-1185">Reference proteome</keyword>
<reference evidence="2" key="1">
    <citation type="journal article" date="2019" name="Int. J. Syst. Evol. Microbiol.">
        <title>The Global Catalogue of Microorganisms (GCM) 10K type strain sequencing project: providing services to taxonomists for standard genome sequencing and annotation.</title>
        <authorList>
            <consortium name="The Broad Institute Genomics Platform"/>
            <consortium name="The Broad Institute Genome Sequencing Center for Infectious Disease"/>
            <person name="Wu L."/>
            <person name="Ma J."/>
        </authorList>
    </citation>
    <scope>NUCLEOTIDE SEQUENCE [LARGE SCALE GENOMIC DNA]</scope>
    <source>
        <strain evidence="2">JCM 15442</strain>
    </source>
</reference>
<name>A0ABQ2G9P4_9DEIO</name>
<dbReference type="Proteomes" id="UP000639973">
    <property type="component" value="Unassembled WGS sequence"/>
</dbReference>
<evidence type="ECO:0000313" key="1">
    <source>
        <dbReference type="EMBL" id="GGL81807.1"/>
    </source>
</evidence>
<dbReference type="InterPro" id="IPR027417">
    <property type="entry name" value="P-loop_NTPase"/>
</dbReference>
<gene>
    <name evidence="1" type="ORF">GCM10010840_19450</name>
</gene>
<accession>A0ABQ2G9P4</accession>
<sequence length="90" mass="10469">MLPVADAVVVHCQTLRETSHARFRARAGADRHPAHRDAELLQDLRDNPSRWAHFERPVALDLPVLIVDTEHGYRPEQEDILNFVRRRGQR</sequence>
<organism evidence="1 2">
    <name type="scientific">Deinococcus aerolatus</name>
    <dbReference type="NCBI Taxonomy" id="522487"/>
    <lineage>
        <taxon>Bacteria</taxon>
        <taxon>Thermotogati</taxon>
        <taxon>Deinococcota</taxon>
        <taxon>Deinococci</taxon>
        <taxon>Deinococcales</taxon>
        <taxon>Deinococcaceae</taxon>
        <taxon>Deinococcus</taxon>
    </lineage>
</organism>
<proteinExistence type="predicted"/>
<comment type="caution">
    <text evidence="1">The sequence shown here is derived from an EMBL/GenBank/DDBJ whole genome shotgun (WGS) entry which is preliminary data.</text>
</comment>
<dbReference type="Gene3D" id="3.40.50.300">
    <property type="entry name" value="P-loop containing nucleotide triphosphate hydrolases"/>
    <property type="match status" value="1"/>
</dbReference>
<dbReference type="RefSeq" id="WP_188971389.1">
    <property type="nucleotide sequence ID" value="NZ_BMOL01000008.1"/>
</dbReference>
<dbReference type="EMBL" id="BMOL01000008">
    <property type="protein sequence ID" value="GGL81807.1"/>
    <property type="molecule type" value="Genomic_DNA"/>
</dbReference>
<evidence type="ECO:0000313" key="2">
    <source>
        <dbReference type="Proteomes" id="UP000639973"/>
    </source>
</evidence>